<keyword evidence="9" id="KW-1185">Reference proteome</keyword>
<dbReference type="Gene3D" id="4.10.240.10">
    <property type="entry name" value="Zn(2)-C6 fungal-type DNA-binding domain"/>
    <property type="match status" value="1"/>
</dbReference>
<dbReference type="PANTHER" id="PTHR47338">
    <property type="entry name" value="ZN(II)2CYS6 TRANSCRIPTION FACTOR (EUROFUNG)-RELATED"/>
    <property type="match status" value="1"/>
</dbReference>
<dbReference type="AlphaFoldDB" id="A0A084B7Y9"/>
<dbReference type="GO" id="GO:0008270">
    <property type="term" value="F:zinc ion binding"/>
    <property type="evidence" value="ECO:0007669"/>
    <property type="project" value="InterPro"/>
</dbReference>
<reference evidence="8 9" key="1">
    <citation type="journal article" date="2014" name="BMC Genomics">
        <title>Comparative genome sequencing reveals chemotype-specific gene clusters in the toxigenic black mold Stachybotrys.</title>
        <authorList>
            <person name="Semeiks J."/>
            <person name="Borek D."/>
            <person name="Otwinowski Z."/>
            <person name="Grishin N.V."/>
        </authorList>
    </citation>
    <scope>NUCLEOTIDE SEQUENCE [LARGE SCALE GENOMIC DNA]</scope>
    <source>
        <strain evidence="9">CBS 109288 / IBT 7711</strain>
    </source>
</reference>
<proteinExistence type="predicted"/>
<keyword evidence="4" id="KW-0804">Transcription</keyword>
<organism evidence="8 9">
    <name type="scientific">Stachybotrys chartarum (strain CBS 109288 / IBT 7711)</name>
    <name type="common">Toxic black mold</name>
    <name type="synonym">Stilbospora chartarum</name>
    <dbReference type="NCBI Taxonomy" id="1280523"/>
    <lineage>
        <taxon>Eukaryota</taxon>
        <taxon>Fungi</taxon>
        <taxon>Dikarya</taxon>
        <taxon>Ascomycota</taxon>
        <taxon>Pezizomycotina</taxon>
        <taxon>Sordariomycetes</taxon>
        <taxon>Hypocreomycetidae</taxon>
        <taxon>Hypocreales</taxon>
        <taxon>Stachybotryaceae</taxon>
        <taxon>Stachybotrys</taxon>
    </lineage>
</organism>
<evidence type="ECO:0000256" key="1">
    <source>
        <dbReference type="ARBA" id="ARBA00004123"/>
    </source>
</evidence>
<dbReference type="InterPro" id="IPR001138">
    <property type="entry name" value="Zn2Cys6_DnaBD"/>
</dbReference>
<sequence length="570" mass="64782">MGFLAWVKANQIAHVFRARTPNRGKPWKAFRTFSFSPEQRCRNGEFPPGPLRLSGVQYVHSDTPGGSMKYPRACRRCRENKRKCIRGGLGQPCELCKQRGFECDSPLKRQSDDHRLLAVRKPTDSLRVVPEPRSSLPTHAFELPFGMAVEMIEHYLDKINDKPHSIFHPATLRSQLNEGTITKALLYAVCAIGSKFSTNPDVRAWETRLAAEAKRLLQADLENICIENIQTCILVTTLSVDYCNTSEALYFRIATAMSDILCLNYATSSGSLITDEVRRRIWWSLYLADGWCIAGLGLASQMKDVAVTIDLPMDESVFHALQPGQKILGSPWQPGLWAHFISLGRLSRPIQDVTRRAASGQTSLDQLDQEVEQLAQQLEHWSENLPSRHHMTMENMYEQQEKGVGGLFVTLHLAYHHHAMLLYFRFLENHQTESTVYRTYIARCKTHASSFSALLRRSRQLKGCEANYPLVGHTTTVCSSVLLHTLLFGEVHELQLVREELNANFEALIELSRYWPGTSVMVRFAFVCMKRPNGAQRSAAQPSEKTDTENISSQARRFQELGRYVDFQSF</sequence>
<dbReference type="GO" id="GO:0000981">
    <property type="term" value="F:DNA-binding transcription factor activity, RNA polymerase II-specific"/>
    <property type="evidence" value="ECO:0007669"/>
    <property type="project" value="InterPro"/>
</dbReference>
<dbReference type="PROSITE" id="PS00463">
    <property type="entry name" value="ZN2_CY6_FUNGAL_1"/>
    <property type="match status" value="1"/>
</dbReference>
<accession>A0A084B7Y9</accession>
<evidence type="ECO:0000256" key="2">
    <source>
        <dbReference type="ARBA" id="ARBA00022723"/>
    </source>
</evidence>
<dbReference type="InterPro" id="IPR036864">
    <property type="entry name" value="Zn2-C6_fun-type_DNA-bd_sf"/>
</dbReference>
<evidence type="ECO:0000256" key="5">
    <source>
        <dbReference type="ARBA" id="ARBA00023242"/>
    </source>
</evidence>
<dbReference type="CDD" id="cd00067">
    <property type="entry name" value="GAL4"/>
    <property type="match status" value="1"/>
</dbReference>
<evidence type="ECO:0000313" key="8">
    <source>
        <dbReference type="EMBL" id="KEY73668.1"/>
    </source>
</evidence>
<dbReference type="InterPro" id="IPR050815">
    <property type="entry name" value="TF_fung"/>
</dbReference>
<keyword evidence="6" id="KW-0175">Coiled coil</keyword>
<evidence type="ECO:0000256" key="4">
    <source>
        <dbReference type="ARBA" id="ARBA00023163"/>
    </source>
</evidence>
<evidence type="ECO:0000259" key="7">
    <source>
        <dbReference type="PROSITE" id="PS50048"/>
    </source>
</evidence>
<dbReference type="PANTHER" id="PTHR47338:SF16">
    <property type="entry name" value="TRANSCRIPTION FACTOR, PUTATIVE (AFU_ORTHOLOGUE AFUA_2G09360)-RELATED"/>
    <property type="match status" value="1"/>
</dbReference>
<dbReference type="InterPro" id="IPR007219">
    <property type="entry name" value="XnlR_reg_dom"/>
</dbReference>
<dbReference type="EMBL" id="KL647778">
    <property type="protein sequence ID" value="KEY73668.1"/>
    <property type="molecule type" value="Genomic_DNA"/>
</dbReference>
<dbReference type="SUPFAM" id="SSF57701">
    <property type="entry name" value="Zn2/Cys6 DNA-binding domain"/>
    <property type="match status" value="1"/>
</dbReference>
<keyword evidence="5" id="KW-0539">Nucleus</keyword>
<protein>
    <recommendedName>
        <fullName evidence="7">Zn(2)-C6 fungal-type domain-containing protein</fullName>
    </recommendedName>
</protein>
<dbReference type="Pfam" id="PF00172">
    <property type="entry name" value="Zn_clus"/>
    <property type="match status" value="1"/>
</dbReference>
<feature type="coiled-coil region" evidence="6">
    <location>
        <begin position="357"/>
        <end position="384"/>
    </location>
</feature>
<dbReference type="CDD" id="cd12148">
    <property type="entry name" value="fungal_TF_MHR"/>
    <property type="match status" value="1"/>
</dbReference>
<dbReference type="HOGENOM" id="CLU_026304_1_0_1"/>
<dbReference type="GO" id="GO:0003677">
    <property type="term" value="F:DNA binding"/>
    <property type="evidence" value="ECO:0007669"/>
    <property type="project" value="InterPro"/>
</dbReference>
<dbReference type="GO" id="GO:0005634">
    <property type="term" value="C:nucleus"/>
    <property type="evidence" value="ECO:0007669"/>
    <property type="project" value="UniProtKB-SubCell"/>
</dbReference>
<gene>
    <name evidence="8" type="ORF">S7711_07715</name>
</gene>
<dbReference type="GO" id="GO:0006351">
    <property type="term" value="P:DNA-templated transcription"/>
    <property type="evidence" value="ECO:0007669"/>
    <property type="project" value="InterPro"/>
</dbReference>
<keyword evidence="3" id="KW-0805">Transcription regulation</keyword>
<dbReference type="OrthoDB" id="1924787at2759"/>
<evidence type="ECO:0000256" key="6">
    <source>
        <dbReference type="SAM" id="Coils"/>
    </source>
</evidence>
<evidence type="ECO:0000256" key="3">
    <source>
        <dbReference type="ARBA" id="ARBA00023015"/>
    </source>
</evidence>
<keyword evidence="2" id="KW-0479">Metal-binding</keyword>
<dbReference type="Pfam" id="PF04082">
    <property type="entry name" value="Fungal_trans"/>
    <property type="match status" value="1"/>
</dbReference>
<comment type="subcellular location">
    <subcellularLocation>
        <location evidence="1">Nucleus</location>
    </subcellularLocation>
</comment>
<dbReference type="PROSITE" id="PS50048">
    <property type="entry name" value="ZN2_CY6_FUNGAL_2"/>
    <property type="match status" value="1"/>
</dbReference>
<feature type="domain" description="Zn(2)-C6 fungal-type" evidence="7">
    <location>
        <begin position="73"/>
        <end position="103"/>
    </location>
</feature>
<dbReference type="Proteomes" id="UP000028045">
    <property type="component" value="Unassembled WGS sequence"/>
</dbReference>
<name>A0A084B7Y9_STACB</name>
<evidence type="ECO:0000313" key="9">
    <source>
        <dbReference type="Proteomes" id="UP000028045"/>
    </source>
</evidence>